<gene>
    <name evidence="6" type="ordered locus">Gobs_4638</name>
</gene>
<dbReference type="AlphaFoldDB" id="D2S4N6"/>
<feature type="compositionally biased region" description="Basic residues" evidence="3">
    <location>
        <begin position="349"/>
        <end position="361"/>
    </location>
</feature>
<dbReference type="InterPro" id="IPR003439">
    <property type="entry name" value="ABC_transporter-like_ATP-bd"/>
</dbReference>
<feature type="region of interest" description="Disordered" evidence="3">
    <location>
        <begin position="165"/>
        <end position="219"/>
    </location>
</feature>
<organism evidence="6 7">
    <name type="scientific">Geodermatophilus obscurus (strain ATCC 25078 / DSM 43160 / JCM 3152 / CCUG 61914 / KCC A-0152 / KCTC 9177 / NBRC 13315 / NRRL B-3577 / G-20)</name>
    <dbReference type="NCBI Taxonomy" id="526225"/>
    <lineage>
        <taxon>Bacteria</taxon>
        <taxon>Bacillati</taxon>
        <taxon>Actinomycetota</taxon>
        <taxon>Actinomycetes</taxon>
        <taxon>Geodermatophilales</taxon>
        <taxon>Geodermatophilaceae</taxon>
        <taxon>Geodermatophilus</taxon>
    </lineage>
</organism>
<dbReference type="Proteomes" id="UP000001382">
    <property type="component" value="Chromosome"/>
</dbReference>
<reference evidence="6 7" key="1">
    <citation type="journal article" date="2010" name="Stand. Genomic Sci.">
        <title>Complete genome sequence of Geodermatophilus obscurus type strain (G-20).</title>
        <authorList>
            <person name="Ivanova N."/>
            <person name="Sikorski J."/>
            <person name="Jando M."/>
            <person name="Munk C."/>
            <person name="Lapidus A."/>
            <person name="Glavina Del Rio T."/>
            <person name="Copeland A."/>
            <person name="Tice H."/>
            <person name="Cheng J.-F."/>
            <person name="Lucas S."/>
            <person name="Chen F."/>
            <person name="Nolan M."/>
            <person name="Bruce D."/>
            <person name="Goodwin L."/>
            <person name="Pitluck S."/>
            <person name="Mavromatis K."/>
            <person name="Mikhailova N."/>
            <person name="Pati A."/>
            <person name="Chen A."/>
            <person name="Palaniappan K."/>
            <person name="Land M."/>
            <person name="Hauser L."/>
            <person name="Chang Y.-J."/>
            <person name="Jeffries C.D."/>
            <person name="Meincke L."/>
            <person name="Brettin T."/>
            <person name="Detter J.C."/>
            <person name="Detter J.C."/>
            <person name="Rohde M."/>
            <person name="Goeker M."/>
            <person name="Bristow J."/>
            <person name="Eisen J.A."/>
            <person name="Markowitz V."/>
            <person name="Hugenholtz P."/>
            <person name="Kyrpides N.C."/>
            <person name="Klenk H.-P."/>
        </authorList>
    </citation>
    <scope>NUCLEOTIDE SEQUENCE [LARGE SCALE GENOMIC DNA]</scope>
    <source>
        <strain evidence="7">ATCC 25078 / DSM 43160 / JCM 3152 / KCC A-0152 / KCTC 9177 / NBRC 13315 / NRRL B-3577 / G-20</strain>
    </source>
</reference>
<evidence type="ECO:0000256" key="4">
    <source>
        <dbReference type="SAM" id="Phobius"/>
    </source>
</evidence>
<dbReference type="InterPro" id="IPR015854">
    <property type="entry name" value="ABC_transpr_LolD-like"/>
</dbReference>
<dbReference type="InterPro" id="IPR003593">
    <property type="entry name" value="AAA+_ATPase"/>
</dbReference>
<name>D2S4N6_GEOOG</name>
<keyword evidence="4" id="KW-1133">Transmembrane helix</keyword>
<feature type="transmembrane region" description="Helical" evidence="4">
    <location>
        <begin position="244"/>
        <end position="265"/>
    </location>
</feature>
<dbReference type="GO" id="GO:0016887">
    <property type="term" value="F:ATP hydrolysis activity"/>
    <property type="evidence" value="ECO:0007669"/>
    <property type="project" value="InterPro"/>
</dbReference>
<evidence type="ECO:0000256" key="1">
    <source>
        <dbReference type="ARBA" id="ARBA00022741"/>
    </source>
</evidence>
<evidence type="ECO:0000256" key="3">
    <source>
        <dbReference type="SAM" id="MobiDB-lite"/>
    </source>
</evidence>
<reference evidence="7" key="2">
    <citation type="submission" date="2010-01" db="EMBL/GenBank/DDBJ databases">
        <title>The complete genome of Geodermatophilus obscurus DSM 43160.</title>
        <authorList>
            <consortium name="US DOE Joint Genome Institute (JGI-PGF)"/>
            <person name="Lucas S."/>
            <person name="Copeland A."/>
            <person name="Lapidus A."/>
            <person name="Glavina del Rio T."/>
            <person name="Dalin E."/>
            <person name="Tice H."/>
            <person name="Bruce D."/>
            <person name="Goodwin L."/>
            <person name="Pitluck S."/>
            <person name="Kyrpides N."/>
            <person name="Mavromatis K."/>
            <person name="Ivanova N."/>
            <person name="Munk A.C."/>
            <person name="Brettin T."/>
            <person name="Detter J.C."/>
            <person name="Han C."/>
            <person name="Larimer F."/>
            <person name="Land M."/>
            <person name="Hauser L."/>
            <person name="Markowitz V."/>
            <person name="Cheng J.-F."/>
            <person name="Hugenholtz P."/>
            <person name="Woyke T."/>
            <person name="Wu D."/>
            <person name="Jando M."/>
            <person name="Schneider S."/>
            <person name="Klenk H.-P."/>
            <person name="Eisen J.A."/>
        </authorList>
    </citation>
    <scope>NUCLEOTIDE SEQUENCE [LARGE SCALE GENOMIC DNA]</scope>
    <source>
        <strain evidence="7">ATCC 25078 / DSM 43160 / JCM 3152 / KCC A-0152 / KCTC 9177 / NBRC 13315 / NRRL B-3577 / G-20</strain>
    </source>
</reference>
<dbReference type="Pfam" id="PF00005">
    <property type="entry name" value="ABC_tran"/>
    <property type="match status" value="1"/>
</dbReference>
<dbReference type="KEGG" id="gob:Gobs_4638"/>
<feature type="compositionally biased region" description="Low complexity" evidence="3">
    <location>
        <begin position="208"/>
        <end position="219"/>
    </location>
</feature>
<keyword evidence="4" id="KW-0472">Membrane</keyword>
<proteinExistence type="predicted"/>
<dbReference type="STRING" id="526225.Gobs_4638"/>
<dbReference type="HOGENOM" id="CLU_707430_0_0_11"/>
<sequence>MSTSTVELLGVSHAYGRTQALRDVSLAVAPGEVVAVTGPSGCGKSTLLMLAAGVLRTRSGRVVLAGTDLADADEATRARIRRRSVGIVLQFGQLVPDLPVLDNVALPLLLEGRARLAPPPPGGSTGSAWTCRPRRCRATSPVGRRSWPRPPGHWWPARCCCPPTSPPRAWTPRPAGRCSTSWSPPRRRPAAGRTGQPRQRGRRPCRPRGPAAPGIRRARGGPLVRTTTVWLLTRPRSAASRTRGPLVAVGAAVAGALTLAALAVLRVPTVSWRTEADGVLPTPDPRLSPLVTEAGLQPGVLTGLVLLVVPALALVWQAPQHRQRATDGHPARPAPGRRHTGRPAPPRRGGCRRPRARRRAAGRSAPRPAVARAARRRPAVRPAAAPARPG</sequence>
<keyword evidence="2" id="KW-0067">ATP-binding</keyword>
<dbReference type="EMBL" id="CP001867">
    <property type="protein sequence ID" value="ADB77186.1"/>
    <property type="molecule type" value="Genomic_DNA"/>
</dbReference>
<evidence type="ECO:0000256" key="2">
    <source>
        <dbReference type="ARBA" id="ARBA00022840"/>
    </source>
</evidence>
<dbReference type="Gene3D" id="3.40.50.300">
    <property type="entry name" value="P-loop containing nucleotide triphosphate hydrolases"/>
    <property type="match status" value="1"/>
</dbReference>
<evidence type="ECO:0000259" key="5">
    <source>
        <dbReference type="PROSITE" id="PS50893"/>
    </source>
</evidence>
<accession>D2S4N6</accession>
<keyword evidence="7" id="KW-1185">Reference proteome</keyword>
<feature type="compositionally biased region" description="Low complexity" evidence="3">
    <location>
        <begin position="362"/>
        <end position="372"/>
    </location>
</feature>
<evidence type="ECO:0000313" key="6">
    <source>
        <dbReference type="EMBL" id="ADB77186.1"/>
    </source>
</evidence>
<feature type="domain" description="ABC transporter" evidence="5">
    <location>
        <begin position="6"/>
        <end position="309"/>
    </location>
</feature>
<dbReference type="GO" id="GO:0005524">
    <property type="term" value="F:ATP binding"/>
    <property type="evidence" value="ECO:0007669"/>
    <property type="project" value="UniProtKB-KW"/>
</dbReference>
<feature type="region of interest" description="Disordered" evidence="3">
    <location>
        <begin position="321"/>
        <end position="390"/>
    </location>
</feature>
<dbReference type="PANTHER" id="PTHR24220">
    <property type="entry name" value="IMPORT ATP-BINDING PROTEIN"/>
    <property type="match status" value="1"/>
</dbReference>
<dbReference type="SMART" id="SM00382">
    <property type="entry name" value="AAA"/>
    <property type="match status" value="1"/>
</dbReference>
<protein>
    <submittedName>
        <fullName evidence="6">ABC-type antimicrobial peptide transport system ATPase component-like protein</fullName>
    </submittedName>
</protein>
<dbReference type="PROSITE" id="PS50893">
    <property type="entry name" value="ABC_TRANSPORTER_2"/>
    <property type="match status" value="1"/>
</dbReference>
<feature type="transmembrane region" description="Helical" evidence="4">
    <location>
        <begin position="296"/>
        <end position="316"/>
    </location>
</feature>
<keyword evidence="4" id="KW-0812">Transmembrane</keyword>
<dbReference type="RefSeq" id="WP_012950610.1">
    <property type="nucleotide sequence ID" value="NC_013757.1"/>
</dbReference>
<dbReference type="InterPro" id="IPR027417">
    <property type="entry name" value="P-loop_NTPase"/>
</dbReference>
<feature type="compositionally biased region" description="Low complexity" evidence="3">
    <location>
        <begin position="380"/>
        <end position="390"/>
    </location>
</feature>
<dbReference type="eggNOG" id="COG1136">
    <property type="taxonomic scope" value="Bacteria"/>
</dbReference>
<keyword evidence="1" id="KW-0547">Nucleotide-binding</keyword>
<evidence type="ECO:0000313" key="7">
    <source>
        <dbReference type="Proteomes" id="UP000001382"/>
    </source>
</evidence>
<dbReference type="GO" id="GO:0022857">
    <property type="term" value="F:transmembrane transporter activity"/>
    <property type="evidence" value="ECO:0007669"/>
    <property type="project" value="TreeGrafter"/>
</dbReference>
<dbReference type="GO" id="GO:0005886">
    <property type="term" value="C:plasma membrane"/>
    <property type="evidence" value="ECO:0007669"/>
    <property type="project" value="TreeGrafter"/>
</dbReference>
<dbReference type="SUPFAM" id="SSF52540">
    <property type="entry name" value="P-loop containing nucleoside triphosphate hydrolases"/>
    <property type="match status" value="1"/>
</dbReference>